<reference evidence="5" key="1">
    <citation type="journal article" date="2023" name="Mar. Drugs">
        <title>Gemmata algarum, a Novel Planctomycete Isolated from an Algal Mat, Displays Antimicrobial Activity.</title>
        <authorList>
            <person name="Kumar G."/>
            <person name="Kallscheuer N."/>
            <person name="Kashif M."/>
            <person name="Ahamad S."/>
            <person name="Jagadeeshwari U."/>
            <person name="Pannikurungottu S."/>
            <person name="Haufschild T."/>
            <person name="Kabuu M."/>
            <person name="Sasikala C."/>
            <person name="Jogler C."/>
            <person name="Ramana C."/>
        </authorList>
    </citation>
    <scope>NUCLEOTIDE SEQUENCE [LARGE SCALE GENOMIC DNA]</scope>
    <source>
        <strain evidence="5">JC673</strain>
    </source>
</reference>
<comment type="caution">
    <text evidence="4">The sequence shown here is derived from an EMBL/GenBank/DDBJ whole genome shotgun (WGS) entry which is preliminary data.</text>
</comment>
<keyword evidence="5" id="KW-1185">Reference proteome</keyword>
<evidence type="ECO:0000256" key="2">
    <source>
        <dbReference type="SAM" id="Phobius"/>
    </source>
</evidence>
<dbReference type="EMBL" id="JAXBLV010000111">
    <property type="protein sequence ID" value="MDY3559568.1"/>
    <property type="molecule type" value="Genomic_DNA"/>
</dbReference>
<evidence type="ECO:0000313" key="4">
    <source>
        <dbReference type="EMBL" id="MDY3559568.1"/>
    </source>
</evidence>
<dbReference type="Pfam" id="PF13519">
    <property type="entry name" value="VWA_2"/>
    <property type="match status" value="1"/>
</dbReference>
<dbReference type="InterPro" id="IPR036465">
    <property type="entry name" value="vWFA_dom_sf"/>
</dbReference>
<keyword evidence="2" id="KW-0472">Membrane</keyword>
<dbReference type="PROSITE" id="PS50234">
    <property type="entry name" value="VWFA"/>
    <property type="match status" value="1"/>
</dbReference>
<proteinExistence type="predicted"/>
<dbReference type="Gene3D" id="3.40.50.410">
    <property type="entry name" value="von Willebrand factor, type A domain"/>
    <property type="match status" value="1"/>
</dbReference>
<feature type="region of interest" description="Disordered" evidence="1">
    <location>
        <begin position="314"/>
        <end position="338"/>
    </location>
</feature>
<feature type="compositionally biased region" description="Basic and acidic residues" evidence="1">
    <location>
        <begin position="273"/>
        <end position="287"/>
    </location>
</feature>
<evidence type="ECO:0000259" key="3">
    <source>
        <dbReference type="PROSITE" id="PS50234"/>
    </source>
</evidence>
<dbReference type="InterPro" id="IPR002035">
    <property type="entry name" value="VWF_A"/>
</dbReference>
<sequence length="338" mass="35866">MVAEVAAGALLALALIAELIHARRVRRAAVLAFGPAGRPAPWTRITPVIRAASAGAFVWGLTTLLLLPPKVHDRTEQSPKTEARDIILVLDVSPSMRLQDAGPGGSVSRSARSAELMKSFYSRIQSSQFRTSVVACYTGARPVVERTTDPEVVRNILTDLPMHFAFRAGPTDLLSGIEEAARMATPWRAGTATLVVVSDGDTIAATGMPPLPPAVSRVLVIGVGDTANGKFIDGHNSRQDVSSLRQLATRLGGEYHDGNVQHVSTDLLQQSMRSDDKGRSETDGPTRREAALAAVATGALVLALLPVLLHTAGTSWRPGTRLPQQPAGARPIRAPATR</sequence>
<feature type="domain" description="VWFA" evidence="3">
    <location>
        <begin position="85"/>
        <end position="276"/>
    </location>
</feature>
<name>A0ABU5EXA2_9BACT</name>
<protein>
    <submittedName>
        <fullName evidence="4">VWA domain-containing protein</fullName>
    </submittedName>
</protein>
<evidence type="ECO:0000256" key="1">
    <source>
        <dbReference type="SAM" id="MobiDB-lite"/>
    </source>
</evidence>
<feature type="region of interest" description="Disordered" evidence="1">
    <location>
        <begin position="268"/>
        <end position="287"/>
    </location>
</feature>
<gene>
    <name evidence="4" type="ORF">R5W23_000562</name>
</gene>
<evidence type="ECO:0000313" key="5">
    <source>
        <dbReference type="Proteomes" id="UP001272242"/>
    </source>
</evidence>
<keyword evidence="2" id="KW-0812">Transmembrane</keyword>
<organism evidence="4 5">
    <name type="scientific">Gemmata algarum</name>
    <dbReference type="NCBI Taxonomy" id="2975278"/>
    <lineage>
        <taxon>Bacteria</taxon>
        <taxon>Pseudomonadati</taxon>
        <taxon>Planctomycetota</taxon>
        <taxon>Planctomycetia</taxon>
        <taxon>Gemmatales</taxon>
        <taxon>Gemmataceae</taxon>
        <taxon>Gemmata</taxon>
    </lineage>
</organism>
<dbReference type="SMART" id="SM00327">
    <property type="entry name" value="VWA"/>
    <property type="match status" value="1"/>
</dbReference>
<feature type="transmembrane region" description="Helical" evidence="2">
    <location>
        <begin position="290"/>
        <end position="309"/>
    </location>
</feature>
<dbReference type="SUPFAM" id="SSF53300">
    <property type="entry name" value="vWA-like"/>
    <property type="match status" value="1"/>
</dbReference>
<dbReference type="RefSeq" id="WP_320686308.1">
    <property type="nucleotide sequence ID" value="NZ_JAXBLV010000111.1"/>
</dbReference>
<accession>A0ABU5EXA2</accession>
<dbReference type="Proteomes" id="UP001272242">
    <property type="component" value="Unassembled WGS sequence"/>
</dbReference>
<keyword evidence="2" id="KW-1133">Transmembrane helix</keyword>